<evidence type="ECO:0000256" key="1">
    <source>
        <dbReference type="SAM" id="MobiDB-lite"/>
    </source>
</evidence>
<organism evidence="2">
    <name type="scientific">bioreactor metagenome</name>
    <dbReference type="NCBI Taxonomy" id="1076179"/>
    <lineage>
        <taxon>unclassified sequences</taxon>
        <taxon>metagenomes</taxon>
        <taxon>ecological metagenomes</taxon>
    </lineage>
</organism>
<dbReference type="AlphaFoldDB" id="A0A644YG58"/>
<sequence>MHALGQRANIEDVAHQQKHHPALGVERGFKRVLTGDGGDYGVDLQLFEN</sequence>
<reference evidence="2" key="1">
    <citation type="submission" date="2019-08" db="EMBL/GenBank/DDBJ databases">
        <authorList>
            <person name="Kucharzyk K."/>
            <person name="Murdoch R.W."/>
            <person name="Higgins S."/>
            <person name="Loffler F."/>
        </authorList>
    </citation>
    <scope>NUCLEOTIDE SEQUENCE</scope>
</reference>
<gene>
    <name evidence="2" type="ORF">SDC9_74105</name>
</gene>
<feature type="region of interest" description="Disordered" evidence="1">
    <location>
        <begin position="1"/>
        <end position="21"/>
    </location>
</feature>
<name>A0A644YG58_9ZZZZ</name>
<accession>A0A644YG58</accession>
<comment type="caution">
    <text evidence="2">The sequence shown here is derived from an EMBL/GenBank/DDBJ whole genome shotgun (WGS) entry which is preliminary data.</text>
</comment>
<proteinExistence type="predicted"/>
<dbReference type="EMBL" id="VSSQ01005034">
    <property type="protein sequence ID" value="MPM27592.1"/>
    <property type="molecule type" value="Genomic_DNA"/>
</dbReference>
<protein>
    <submittedName>
        <fullName evidence="2">Uncharacterized protein</fullName>
    </submittedName>
</protein>
<evidence type="ECO:0000313" key="2">
    <source>
        <dbReference type="EMBL" id="MPM27592.1"/>
    </source>
</evidence>